<reference evidence="1" key="2">
    <citation type="journal article" date="2023" name="Int. J. Mol. Sci.">
        <title>De Novo Assembly and Annotation of 11 Diverse Shrub Willow (Salix) Genomes Reveals Novel Gene Organization in Sex-Linked Regions.</title>
        <authorList>
            <person name="Hyden B."/>
            <person name="Feng K."/>
            <person name="Yates T.B."/>
            <person name="Jawdy S."/>
            <person name="Cereghino C."/>
            <person name="Smart L.B."/>
            <person name="Muchero W."/>
        </authorList>
    </citation>
    <scope>NUCLEOTIDE SEQUENCE</scope>
    <source>
        <tissue evidence="1">Shoot tip</tissue>
    </source>
</reference>
<keyword evidence="2" id="KW-1185">Reference proteome</keyword>
<comment type="caution">
    <text evidence="1">The sequence shown here is derived from an EMBL/GenBank/DDBJ whole genome shotgun (WGS) entry which is preliminary data.</text>
</comment>
<dbReference type="AlphaFoldDB" id="A0A9Q1A6R6"/>
<proteinExistence type="predicted"/>
<reference evidence="1" key="1">
    <citation type="submission" date="2022-11" db="EMBL/GenBank/DDBJ databases">
        <authorList>
            <person name="Hyden B.L."/>
            <person name="Feng K."/>
            <person name="Yates T."/>
            <person name="Jawdy S."/>
            <person name="Smart L.B."/>
            <person name="Muchero W."/>
        </authorList>
    </citation>
    <scope>NUCLEOTIDE SEQUENCE</scope>
    <source>
        <tissue evidence="1">Shoot tip</tissue>
    </source>
</reference>
<protein>
    <submittedName>
        <fullName evidence="1">Uncharacterized protein</fullName>
    </submittedName>
</protein>
<sequence>MVSFKWRVFLICSVRTPKWNQKRLVTMGVKNIID</sequence>
<name>A0A9Q1A6R6_SALPP</name>
<organism evidence="1 2">
    <name type="scientific">Salix purpurea</name>
    <name type="common">Purple osier willow</name>
    <dbReference type="NCBI Taxonomy" id="77065"/>
    <lineage>
        <taxon>Eukaryota</taxon>
        <taxon>Viridiplantae</taxon>
        <taxon>Streptophyta</taxon>
        <taxon>Embryophyta</taxon>
        <taxon>Tracheophyta</taxon>
        <taxon>Spermatophyta</taxon>
        <taxon>Magnoliopsida</taxon>
        <taxon>eudicotyledons</taxon>
        <taxon>Gunneridae</taxon>
        <taxon>Pentapetalae</taxon>
        <taxon>rosids</taxon>
        <taxon>fabids</taxon>
        <taxon>Malpighiales</taxon>
        <taxon>Salicaceae</taxon>
        <taxon>Saliceae</taxon>
        <taxon>Salix</taxon>
    </lineage>
</organism>
<accession>A0A9Q1A6R6</accession>
<evidence type="ECO:0000313" key="1">
    <source>
        <dbReference type="EMBL" id="KAJ6760017.1"/>
    </source>
</evidence>
<dbReference type="EMBL" id="JAPFFK010000006">
    <property type="protein sequence ID" value="KAJ6760017.1"/>
    <property type="molecule type" value="Genomic_DNA"/>
</dbReference>
<gene>
    <name evidence="1" type="ORF">OIU79_024973</name>
</gene>
<evidence type="ECO:0000313" key="2">
    <source>
        <dbReference type="Proteomes" id="UP001151532"/>
    </source>
</evidence>
<dbReference type="Proteomes" id="UP001151532">
    <property type="component" value="Chromosome 15Z"/>
</dbReference>